<dbReference type="InterPro" id="IPR001841">
    <property type="entry name" value="Znf_RING"/>
</dbReference>
<dbReference type="SUPFAM" id="SSF57850">
    <property type="entry name" value="RING/U-box"/>
    <property type="match status" value="1"/>
</dbReference>
<dbReference type="AlphaFoldDB" id="T1FG89"/>
<dbReference type="KEGG" id="hro:HELRODRAFT_180762"/>
<dbReference type="InParanoid" id="T1FG89"/>
<evidence type="ECO:0008006" key="10">
    <source>
        <dbReference type="Google" id="ProtNLM"/>
    </source>
</evidence>
<evidence type="ECO:0000256" key="3">
    <source>
        <dbReference type="PROSITE-ProRule" id="PRU00175"/>
    </source>
</evidence>
<evidence type="ECO:0000313" key="7">
    <source>
        <dbReference type="EMBL" id="ESN93667.1"/>
    </source>
</evidence>
<proteinExistence type="predicted"/>
<dbReference type="EnsemblMetazoa" id="HelroT180762">
    <property type="protein sequence ID" value="HelroP180762"/>
    <property type="gene ID" value="HelroG180762"/>
</dbReference>
<evidence type="ECO:0000259" key="6">
    <source>
        <dbReference type="PROSITE" id="PS50908"/>
    </source>
</evidence>
<protein>
    <recommendedName>
        <fullName evidence="10">RWD domain-containing protein</fullName>
    </recommendedName>
</protein>
<dbReference type="SMART" id="SM00184">
    <property type="entry name" value="RING"/>
    <property type="match status" value="1"/>
</dbReference>
<reference evidence="9" key="1">
    <citation type="submission" date="2012-12" db="EMBL/GenBank/DDBJ databases">
        <authorList>
            <person name="Hellsten U."/>
            <person name="Grimwood J."/>
            <person name="Chapman J.A."/>
            <person name="Shapiro H."/>
            <person name="Aerts A."/>
            <person name="Otillar R.P."/>
            <person name="Terry A.Y."/>
            <person name="Boore J.L."/>
            <person name="Simakov O."/>
            <person name="Marletaz F."/>
            <person name="Cho S.-J."/>
            <person name="Edsinger-Gonzales E."/>
            <person name="Havlak P."/>
            <person name="Kuo D.-H."/>
            <person name="Larsson T."/>
            <person name="Lv J."/>
            <person name="Arendt D."/>
            <person name="Savage R."/>
            <person name="Osoegawa K."/>
            <person name="de Jong P."/>
            <person name="Lindberg D.R."/>
            <person name="Seaver E.C."/>
            <person name="Weisblat D.A."/>
            <person name="Putnam N.H."/>
            <person name="Grigoriev I.V."/>
            <person name="Rokhsar D.S."/>
        </authorList>
    </citation>
    <scope>NUCLEOTIDE SEQUENCE</scope>
</reference>
<dbReference type="PANTHER" id="PTHR13198">
    <property type="entry name" value="RING FINGER PROTEIN 25"/>
    <property type="match status" value="1"/>
</dbReference>
<feature type="domain" description="RWD" evidence="6">
    <location>
        <begin position="1"/>
        <end position="106"/>
    </location>
</feature>
<keyword evidence="9" id="KW-1185">Reference proteome</keyword>
<dbReference type="STRING" id="6412.T1FG89"/>
<dbReference type="Proteomes" id="UP000015101">
    <property type="component" value="Unassembled WGS sequence"/>
</dbReference>
<dbReference type="PANTHER" id="PTHR13198:SF4">
    <property type="entry name" value="E3 UBIQUITIN-PROTEIN LIGASE RNF25"/>
    <property type="match status" value="1"/>
</dbReference>
<dbReference type="SMART" id="SM00591">
    <property type="entry name" value="RWD"/>
    <property type="match status" value="1"/>
</dbReference>
<dbReference type="PROSITE" id="PS50908">
    <property type="entry name" value="RWD"/>
    <property type="match status" value="1"/>
</dbReference>
<dbReference type="CTD" id="20207838"/>
<keyword evidence="1 3" id="KW-0479">Metal-binding</keyword>
<dbReference type="Pfam" id="PF05773">
    <property type="entry name" value="RWD"/>
    <property type="match status" value="1"/>
</dbReference>
<dbReference type="SUPFAM" id="SSF54495">
    <property type="entry name" value="UBC-like"/>
    <property type="match status" value="1"/>
</dbReference>
<dbReference type="FunCoup" id="T1FG89">
    <property type="interactions" value="1509"/>
</dbReference>
<accession>T1FG89</accession>
<keyword evidence="2" id="KW-0862">Zinc</keyword>
<dbReference type="InterPro" id="IPR016135">
    <property type="entry name" value="UBQ-conjugating_enzyme/RWD"/>
</dbReference>
<dbReference type="EMBL" id="AMQM01007347">
    <property type="status" value="NOT_ANNOTATED_CDS"/>
    <property type="molecule type" value="Genomic_DNA"/>
</dbReference>
<dbReference type="HOGENOM" id="CLU_767863_0_0_1"/>
<dbReference type="GO" id="GO:0061630">
    <property type="term" value="F:ubiquitin protein ligase activity"/>
    <property type="evidence" value="ECO:0000318"/>
    <property type="project" value="GO_Central"/>
</dbReference>
<dbReference type="InterPro" id="IPR006575">
    <property type="entry name" value="RWD_dom"/>
</dbReference>
<dbReference type="eggNOG" id="KOG4445">
    <property type="taxonomic scope" value="Eukaryota"/>
</dbReference>
<dbReference type="GO" id="GO:0006511">
    <property type="term" value="P:ubiquitin-dependent protein catabolic process"/>
    <property type="evidence" value="ECO:0000318"/>
    <property type="project" value="GO_Central"/>
</dbReference>
<dbReference type="Gene3D" id="3.30.40.10">
    <property type="entry name" value="Zinc/RING finger domain, C3HC4 (zinc finger)"/>
    <property type="match status" value="1"/>
</dbReference>
<feature type="domain" description="RING-type" evidence="5">
    <location>
        <begin position="113"/>
        <end position="203"/>
    </location>
</feature>
<feature type="region of interest" description="Disordered" evidence="4">
    <location>
        <begin position="221"/>
        <end position="248"/>
    </location>
</feature>
<dbReference type="GO" id="GO:0072344">
    <property type="term" value="P:rescue of stalled ribosome"/>
    <property type="evidence" value="ECO:0000318"/>
    <property type="project" value="GO_Central"/>
</dbReference>
<evidence type="ECO:0000256" key="2">
    <source>
        <dbReference type="ARBA" id="ARBA00022833"/>
    </source>
</evidence>
<evidence type="ECO:0000259" key="5">
    <source>
        <dbReference type="PROSITE" id="PS50089"/>
    </source>
</evidence>
<reference evidence="8" key="3">
    <citation type="submission" date="2015-06" db="UniProtKB">
        <authorList>
            <consortium name="EnsemblMetazoa"/>
        </authorList>
    </citation>
    <scope>IDENTIFICATION</scope>
</reference>
<dbReference type="InterPro" id="IPR039133">
    <property type="entry name" value="RNF25"/>
</dbReference>
<dbReference type="PROSITE" id="PS50089">
    <property type="entry name" value="ZF_RING_2"/>
    <property type="match status" value="1"/>
</dbReference>
<dbReference type="CDD" id="cd23818">
    <property type="entry name" value="RWD_RNF25"/>
    <property type="match status" value="1"/>
</dbReference>
<evidence type="ECO:0000313" key="8">
    <source>
        <dbReference type="EnsemblMetazoa" id="HelroP180762"/>
    </source>
</evidence>
<dbReference type="EMBL" id="KB097599">
    <property type="protein sequence ID" value="ESN93667.1"/>
    <property type="molecule type" value="Genomic_DNA"/>
</dbReference>
<reference evidence="7 9" key="2">
    <citation type="journal article" date="2013" name="Nature">
        <title>Insights into bilaterian evolution from three spiralian genomes.</title>
        <authorList>
            <person name="Simakov O."/>
            <person name="Marletaz F."/>
            <person name="Cho S.J."/>
            <person name="Edsinger-Gonzales E."/>
            <person name="Havlak P."/>
            <person name="Hellsten U."/>
            <person name="Kuo D.H."/>
            <person name="Larsson T."/>
            <person name="Lv J."/>
            <person name="Arendt D."/>
            <person name="Savage R."/>
            <person name="Osoegawa K."/>
            <person name="de Jong P."/>
            <person name="Grimwood J."/>
            <person name="Chapman J.A."/>
            <person name="Shapiro H."/>
            <person name="Aerts A."/>
            <person name="Otillar R.P."/>
            <person name="Terry A.Y."/>
            <person name="Boore J.L."/>
            <person name="Grigoriev I.V."/>
            <person name="Lindberg D.R."/>
            <person name="Seaver E.C."/>
            <person name="Weisblat D.A."/>
            <person name="Putnam N.H."/>
            <person name="Rokhsar D.S."/>
        </authorList>
    </citation>
    <scope>NUCLEOTIDE SEQUENCE</scope>
</reference>
<gene>
    <name evidence="8" type="primary">20207838</name>
    <name evidence="7" type="ORF">HELRODRAFT_180762</name>
</gene>
<evidence type="ECO:0000313" key="9">
    <source>
        <dbReference type="Proteomes" id="UP000015101"/>
    </source>
</evidence>
<dbReference type="Gene3D" id="3.10.110.10">
    <property type="entry name" value="Ubiquitin Conjugating Enzyme"/>
    <property type="match status" value="1"/>
</dbReference>
<sequence>MEFSKPISRIERNNSQADRICLVKLPIHPATGEHIDRRWVSITLNVALPNEYPNVVPKIHLTRPRGISEEHYNSLQASLDNVAQENIGLPMLYNLFEHAKDSLTNNNMPSTHCTICMDSFRENPDYENQNNPSKENIEKKHRTFIKTTCYHYFHVRCLWRYKTFLEDALAAERLNQPSTSFHHFNGNSQPNNRCDEMACPICRYDISTDLKSLNNYNLHCRQQKRSSKRKDNNDVNMSGEDNDDDDDNFVYKPSEYITRLQKKMKLLYEKQKKQGGIIDLEEERNKYLIPASQSQPDLSLMNSYENNNIANADSNNFNICRQLKSICCVMSNPVGINNSPSSLQLLCCLLALSLVQGCMSF</sequence>
<name>T1FG89_HELRO</name>
<dbReference type="GO" id="GO:0005634">
    <property type="term" value="C:nucleus"/>
    <property type="evidence" value="ECO:0000318"/>
    <property type="project" value="GO_Central"/>
</dbReference>
<keyword evidence="1 3" id="KW-0863">Zinc-finger</keyword>
<organism evidence="8 9">
    <name type="scientific">Helobdella robusta</name>
    <name type="common">Californian leech</name>
    <dbReference type="NCBI Taxonomy" id="6412"/>
    <lineage>
        <taxon>Eukaryota</taxon>
        <taxon>Metazoa</taxon>
        <taxon>Spiralia</taxon>
        <taxon>Lophotrochozoa</taxon>
        <taxon>Annelida</taxon>
        <taxon>Clitellata</taxon>
        <taxon>Hirudinea</taxon>
        <taxon>Rhynchobdellida</taxon>
        <taxon>Glossiphoniidae</taxon>
        <taxon>Helobdella</taxon>
    </lineage>
</organism>
<dbReference type="GeneID" id="20207838"/>
<dbReference type="OrthoDB" id="432311at2759"/>
<dbReference type="GO" id="GO:0008270">
    <property type="term" value="F:zinc ion binding"/>
    <property type="evidence" value="ECO:0007669"/>
    <property type="project" value="UniProtKB-KW"/>
</dbReference>
<evidence type="ECO:0000256" key="4">
    <source>
        <dbReference type="SAM" id="MobiDB-lite"/>
    </source>
</evidence>
<dbReference type="OMA" id="LYDIFQM"/>
<evidence type="ECO:0000256" key="1">
    <source>
        <dbReference type="ARBA" id="ARBA00022771"/>
    </source>
</evidence>
<dbReference type="InterPro" id="IPR013083">
    <property type="entry name" value="Znf_RING/FYVE/PHD"/>
</dbReference>
<dbReference type="RefSeq" id="XP_009028300.1">
    <property type="nucleotide sequence ID" value="XM_009030052.1"/>
</dbReference>